<proteinExistence type="predicted"/>
<evidence type="ECO:0000313" key="3">
    <source>
        <dbReference type="Proteomes" id="UP000717696"/>
    </source>
</evidence>
<dbReference type="AlphaFoldDB" id="A0A9P9ILN6"/>
<name>A0A9P9ILN6_9HYPO</name>
<dbReference type="OrthoDB" id="3789824at2759"/>
<gene>
    <name evidence="2" type="ORF">B0J13DRAFT_511290</name>
</gene>
<comment type="caution">
    <text evidence="2">The sequence shown here is derived from an EMBL/GenBank/DDBJ whole genome shotgun (WGS) entry which is preliminary data.</text>
</comment>
<accession>A0A9P9ILN6</accession>
<protein>
    <submittedName>
        <fullName evidence="2">Heterokaryon incompatibility protein-domain-containing protein</fullName>
    </submittedName>
</protein>
<dbReference type="PANTHER" id="PTHR33112:SF16">
    <property type="entry name" value="HETEROKARYON INCOMPATIBILITY DOMAIN-CONTAINING PROTEIN"/>
    <property type="match status" value="1"/>
</dbReference>
<dbReference type="Pfam" id="PF06985">
    <property type="entry name" value="HET"/>
    <property type="match status" value="1"/>
</dbReference>
<dbReference type="InterPro" id="IPR010730">
    <property type="entry name" value="HET"/>
</dbReference>
<sequence>MDQADGTQEQRQARIAASSTNTQLCQCCFDLNRSLVDLDSKDVYEEKGDKMLCIGRELRHVRESAKSGCEICPMLVKVFAFFRLNPGDIQGSESPPIIWLRLPRGLGGPEISLWHPGFQSRLFVQLYTDTSTAAVWNNIPPLPEICNDHLSDQSLEFMRSCLRKCEDNHPLCHQEDAGLPTRVLDVGTVGDDSIWLLETYKPMSAKYIALSYCWGNTVTIKTLLRNLEEMKSGIAVAELPPTYLDAVTLTRKLGIRYLWIDALCIIQDSEADWEKECSMMSHVYSRAYLTIAAASSTSAGEHFLRPHFKAESYVAHLNSPILSESLDDDSITVKARVIVETGVHWKWQSKSDFRPLIEPLSRRGWALQEKLLSTRLLSISTMEMQWTCKEEVFCECGSSLNHQREFGRMQLGHILEASDAFRFWHKIVESYSMRGLTKKRDKLPAISAVASVLQQTIRSSYASGLWAKNIDLDLLWRRSGPIKETPLSEYIAPTFSWASIDGEIDYYCFRDRHLRGLYQASSEVVAVEVDARPESPLGCVEDGRLTIRGPLSSAIITRVTYDGSWSHCLISGGETVNWKVDTKIQALALPRSNDCPGPAKTAWKWNPSNFGHTLDEGALEFSHRHIKSYKLSALESGRVPDGGVHCWVLRLGSYPAHMGQLTADGRCHELLILGRLSTRDGVYERLGLGAAQIRRSAFFKQEDVCTITMV</sequence>
<organism evidence="2 3">
    <name type="scientific">Dactylonectria estremocensis</name>
    <dbReference type="NCBI Taxonomy" id="1079267"/>
    <lineage>
        <taxon>Eukaryota</taxon>
        <taxon>Fungi</taxon>
        <taxon>Dikarya</taxon>
        <taxon>Ascomycota</taxon>
        <taxon>Pezizomycotina</taxon>
        <taxon>Sordariomycetes</taxon>
        <taxon>Hypocreomycetidae</taxon>
        <taxon>Hypocreales</taxon>
        <taxon>Nectriaceae</taxon>
        <taxon>Dactylonectria</taxon>
    </lineage>
</organism>
<keyword evidence="3" id="KW-1185">Reference proteome</keyword>
<dbReference type="EMBL" id="JAGMUU010000024">
    <property type="protein sequence ID" value="KAH7124982.1"/>
    <property type="molecule type" value="Genomic_DNA"/>
</dbReference>
<evidence type="ECO:0000259" key="1">
    <source>
        <dbReference type="Pfam" id="PF06985"/>
    </source>
</evidence>
<reference evidence="2" key="1">
    <citation type="journal article" date="2021" name="Nat. Commun.">
        <title>Genetic determinants of endophytism in the Arabidopsis root mycobiome.</title>
        <authorList>
            <person name="Mesny F."/>
            <person name="Miyauchi S."/>
            <person name="Thiergart T."/>
            <person name="Pickel B."/>
            <person name="Atanasova L."/>
            <person name="Karlsson M."/>
            <person name="Huettel B."/>
            <person name="Barry K.W."/>
            <person name="Haridas S."/>
            <person name="Chen C."/>
            <person name="Bauer D."/>
            <person name="Andreopoulos W."/>
            <person name="Pangilinan J."/>
            <person name="LaButti K."/>
            <person name="Riley R."/>
            <person name="Lipzen A."/>
            <person name="Clum A."/>
            <person name="Drula E."/>
            <person name="Henrissat B."/>
            <person name="Kohler A."/>
            <person name="Grigoriev I.V."/>
            <person name="Martin F.M."/>
            <person name="Hacquard S."/>
        </authorList>
    </citation>
    <scope>NUCLEOTIDE SEQUENCE</scope>
    <source>
        <strain evidence="2">MPI-CAGE-AT-0021</strain>
    </source>
</reference>
<dbReference type="PANTHER" id="PTHR33112">
    <property type="entry name" value="DOMAIN PROTEIN, PUTATIVE-RELATED"/>
    <property type="match status" value="1"/>
</dbReference>
<feature type="domain" description="Heterokaryon incompatibility" evidence="1">
    <location>
        <begin position="207"/>
        <end position="369"/>
    </location>
</feature>
<evidence type="ECO:0000313" key="2">
    <source>
        <dbReference type="EMBL" id="KAH7124982.1"/>
    </source>
</evidence>
<dbReference type="Proteomes" id="UP000717696">
    <property type="component" value="Unassembled WGS sequence"/>
</dbReference>